<accession>A0A1G6LCH3</accession>
<keyword evidence="4 7" id="KW-0812">Transmembrane</keyword>
<proteinExistence type="inferred from homology"/>
<dbReference type="GO" id="GO:0022857">
    <property type="term" value="F:transmembrane transporter activity"/>
    <property type="evidence" value="ECO:0007669"/>
    <property type="project" value="InterPro"/>
</dbReference>
<keyword evidence="10" id="KW-1185">Reference proteome</keyword>
<evidence type="ECO:0000256" key="3">
    <source>
        <dbReference type="ARBA" id="ARBA00022475"/>
    </source>
</evidence>
<dbReference type="PANTHER" id="PTHR30561">
    <property type="entry name" value="SMR FAMILY PROTON-DEPENDENT DRUG EFFLUX TRANSPORTER SUGE"/>
    <property type="match status" value="1"/>
</dbReference>
<dbReference type="Proteomes" id="UP000199387">
    <property type="component" value="Unassembled WGS sequence"/>
</dbReference>
<dbReference type="AlphaFoldDB" id="A0A1G6LCH3"/>
<evidence type="ECO:0000256" key="7">
    <source>
        <dbReference type="RuleBase" id="RU003942"/>
    </source>
</evidence>
<dbReference type="InterPro" id="IPR037185">
    <property type="entry name" value="EmrE-like"/>
</dbReference>
<dbReference type="STRING" id="1236220.SAMN04488112_107167"/>
<feature type="transmembrane region" description="Helical" evidence="8">
    <location>
        <begin position="58"/>
        <end position="78"/>
    </location>
</feature>
<dbReference type="EMBL" id="FMZA01000007">
    <property type="protein sequence ID" value="SDC40970.1"/>
    <property type="molecule type" value="Genomic_DNA"/>
</dbReference>
<dbReference type="PANTHER" id="PTHR30561:SF0">
    <property type="entry name" value="GUANIDINIUM EXPORTER"/>
    <property type="match status" value="1"/>
</dbReference>
<dbReference type="Pfam" id="PF00893">
    <property type="entry name" value="Multi_Drug_Res"/>
    <property type="match status" value="1"/>
</dbReference>
<dbReference type="FunFam" id="1.10.3730.20:FF:000001">
    <property type="entry name" value="Quaternary ammonium compound resistance transporter SugE"/>
    <property type="match status" value="1"/>
</dbReference>
<dbReference type="InterPro" id="IPR000390">
    <property type="entry name" value="Small_drug/metabolite_transptr"/>
</dbReference>
<evidence type="ECO:0000313" key="10">
    <source>
        <dbReference type="Proteomes" id="UP000199387"/>
    </source>
</evidence>
<evidence type="ECO:0000256" key="6">
    <source>
        <dbReference type="ARBA" id="ARBA00023136"/>
    </source>
</evidence>
<feature type="transmembrane region" description="Helical" evidence="8">
    <location>
        <begin position="84"/>
        <end position="103"/>
    </location>
</feature>
<dbReference type="SUPFAM" id="SSF103481">
    <property type="entry name" value="Multidrug resistance efflux transporter EmrE"/>
    <property type="match status" value="1"/>
</dbReference>
<organism evidence="9 10">
    <name type="scientific">Melghirimyces thermohalophilus</name>
    <dbReference type="NCBI Taxonomy" id="1236220"/>
    <lineage>
        <taxon>Bacteria</taxon>
        <taxon>Bacillati</taxon>
        <taxon>Bacillota</taxon>
        <taxon>Bacilli</taxon>
        <taxon>Bacillales</taxon>
        <taxon>Thermoactinomycetaceae</taxon>
        <taxon>Melghirimyces</taxon>
    </lineage>
</organism>
<comment type="similarity">
    <text evidence="7">Belongs to the drug/metabolite transporter (DMT) superfamily. Small multidrug resistance (SMR) (TC 2.A.7.1) family.</text>
</comment>
<protein>
    <submittedName>
        <fullName evidence="9">Quaternary ammonium compound-resistance protein SugE</fullName>
    </submittedName>
</protein>
<keyword evidence="5 8" id="KW-1133">Transmembrane helix</keyword>
<sequence length="106" mass="11762">MAWFILVIAGMMETVWAIALKYSHGFTKLWPTLIFLLAGGLSFWLLSLSLRTLPVGTAYAIWTGIGALGTVLFGMFFLGESKDWIRLVFLSLLIFSLVGLQITSET</sequence>
<evidence type="ECO:0000256" key="2">
    <source>
        <dbReference type="ARBA" id="ARBA00022448"/>
    </source>
</evidence>
<reference evidence="9 10" key="1">
    <citation type="submission" date="2016-10" db="EMBL/GenBank/DDBJ databases">
        <authorList>
            <person name="de Groot N.N."/>
        </authorList>
    </citation>
    <scope>NUCLEOTIDE SEQUENCE [LARGE SCALE GENOMIC DNA]</scope>
    <source>
        <strain evidence="9 10">DSM 45514</strain>
    </source>
</reference>
<dbReference type="RefSeq" id="WP_091568185.1">
    <property type="nucleotide sequence ID" value="NZ_FMZA01000007.1"/>
</dbReference>
<evidence type="ECO:0000256" key="1">
    <source>
        <dbReference type="ARBA" id="ARBA00004651"/>
    </source>
</evidence>
<evidence type="ECO:0000313" key="9">
    <source>
        <dbReference type="EMBL" id="SDC40970.1"/>
    </source>
</evidence>
<comment type="subcellular location">
    <subcellularLocation>
        <location evidence="1 7">Cell membrane</location>
        <topology evidence="1 7">Multi-pass membrane protein</topology>
    </subcellularLocation>
</comment>
<evidence type="ECO:0000256" key="5">
    <source>
        <dbReference type="ARBA" id="ARBA00022989"/>
    </source>
</evidence>
<keyword evidence="3" id="KW-1003">Cell membrane</keyword>
<dbReference type="OrthoDB" id="21828at2"/>
<dbReference type="GO" id="GO:0005886">
    <property type="term" value="C:plasma membrane"/>
    <property type="evidence" value="ECO:0007669"/>
    <property type="project" value="UniProtKB-SubCell"/>
</dbReference>
<evidence type="ECO:0000256" key="4">
    <source>
        <dbReference type="ARBA" id="ARBA00022692"/>
    </source>
</evidence>
<keyword evidence="6 8" id="KW-0472">Membrane</keyword>
<dbReference type="InterPro" id="IPR045324">
    <property type="entry name" value="Small_multidrug_res"/>
</dbReference>
<keyword evidence="2" id="KW-0813">Transport</keyword>
<evidence type="ECO:0000256" key="8">
    <source>
        <dbReference type="SAM" id="Phobius"/>
    </source>
</evidence>
<dbReference type="Gene3D" id="1.10.3730.20">
    <property type="match status" value="1"/>
</dbReference>
<name>A0A1G6LCH3_9BACL</name>
<gene>
    <name evidence="9" type="ORF">SAMN04488112_107167</name>
</gene>
<feature type="transmembrane region" description="Helical" evidence="8">
    <location>
        <begin position="27"/>
        <end position="46"/>
    </location>
</feature>